<gene>
    <name evidence="3" type="ORF">JETT_3608</name>
</gene>
<name>A0A533Q6D7_9BACT</name>
<dbReference type="Proteomes" id="UP000319783">
    <property type="component" value="Unassembled WGS sequence"/>
</dbReference>
<feature type="region of interest" description="Disordered" evidence="1">
    <location>
        <begin position="44"/>
        <end position="87"/>
    </location>
</feature>
<evidence type="ECO:0000313" key="3">
    <source>
        <dbReference type="EMBL" id="TLD40132.1"/>
    </source>
</evidence>
<comment type="caution">
    <text evidence="3">The sequence shown here is derived from an EMBL/GenBank/DDBJ whole genome shotgun (WGS) entry which is preliminary data.</text>
</comment>
<proteinExistence type="predicted"/>
<dbReference type="EMBL" id="SULG01000129">
    <property type="protein sequence ID" value="TLD40132.1"/>
    <property type="molecule type" value="Genomic_DNA"/>
</dbReference>
<accession>A0A533Q6D7</accession>
<protein>
    <submittedName>
        <fullName evidence="3">Transposase</fullName>
    </submittedName>
</protein>
<dbReference type="AlphaFoldDB" id="A0A533Q6D7"/>
<sequence>MKALTPEEAREIYHAGPEAVVKALCELSAAVERLELRIKELESQLAQNSSNSNKPPGSDVFNRYKNVRPKSNRKPGGQKGHPGQTLK</sequence>
<evidence type="ECO:0000313" key="4">
    <source>
        <dbReference type="Proteomes" id="UP000319783"/>
    </source>
</evidence>
<evidence type="ECO:0000256" key="1">
    <source>
        <dbReference type="SAM" id="MobiDB-lite"/>
    </source>
</evidence>
<feature type="domain" description="DUF6444" evidence="2">
    <location>
        <begin position="10"/>
        <end position="85"/>
    </location>
</feature>
<dbReference type="Pfam" id="PF20042">
    <property type="entry name" value="DUF6444"/>
    <property type="match status" value="1"/>
</dbReference>
<organism evidence="3 4">
    <name type="scientific">Candidatus Jettenia ecosi</name>
    <dbReference type="NCBI Taxonomy" id="2494326"/>
    <lineage>
        <taxon>Bacteria</taxon>
        <taxon>Pseudomonadati</taxon>
        <taxon>Planctomycetota</taxon>
        <taxon>Candidatus Brocadiia</taxon>
        <taxon>Candidatus Brocadiales</taxon>
        <taxon>Candidatus Brocadiaceae</taxon>
        <taxon>Candidatus Jettenia</taxon>
    </lineage>
</organism>
<evidence type="ECO:0000259" key="2">
    <source>
        <dbReference type="Pfam" id="PF20042"/>
    </source>
</evidence>
<feature type="compositionally biased region" description="Polar residues" evidence="1">
    <location>
        <begin position="44"/>
        <end position="55"/>
    </location>
</feature>
<reference evidence="3 4" key="1">
    <citation type="submission" date="2019-04" db="EMBL/GenBank/DDBJ databases">
        <title>Genome of a novel bacterium Candidatus Jettenia ecosi reconstructed from metagenome of an anammox bioreactor.</title>
        <authorList>
            <person name="Mardanov A.V."/>
            <person name="Beletsky A.V."/>
            <person name="Ravin N.V."/>
            <person name="Botchkova E.A."/>
            <person name="Litti Y.V."/>
            <person name="Nozhevnikova A.N."/>
        </authorList>
    </citation>
    <scope>NUCLEOTIDE SEQUENCE [LARGE SCALE GENOMIC DNA]</scope>
    <source>
        <strain evidence="3">J2</strain>
    </source>
</reference>
<dbReference type="InterPro" id="IPR045618">
    <property type="entry name" value="DUF6444"/>
</dbReference>